<reference evidence="3" key="1">
    <citation type="journal article" date="2014" name="Science">
        <title>The coffee genome provides insight into the convergent evolution of caffeine biosynthesis.</title>
        <authorList>
            <person name="Denoeud F."/>
            <person name="Carretero-Paulet L."/>
            <person name="Dereeper A."/>
            <person name="Droc G."/>
            <person name="Guyot R."/>
            <person name="Pietrella M."/>
            <person name="Zheng C."/>
            <person name="Alberti A."/>
            <person name="Anthony F."/>
            <person name="Aprea G."/>
            <person name="Aury J.M."/>
            <person name="Bento P."/>
            <person name="Bernard M."/>
            <person name="Bocs S."/>
            <person name="Campa C."/>
            <person name="Cenci A."/>
            <person name="Combes M.C."/>
            <person name="Crouzillat D."/>
            <person name="Da Silva C."/>
            <person name="Daddiego L."/>
            <person name="De Bellis F."/>
            <person name="Dussert S."/>
            <person name="Garsmeur O."/>
            <person name="Gayraud T."/>
            <person name="Guignon V."/>
            <person name="Jahn K."/>
            <person name="Jamilloux V."/>
            <person name="Joet T."/>
            <person name="Labadie K."/>
            <person name="Lan T."/>
            <person name="Leclercq J."/>
            <person name="Lepelley M."/>
            <person name="Leroy T."/>
            <person name="Li L.T."/>
            <person name="Librado P."/>
            <person name="Lopez L."/>
            <person name="Munoz A."/>
            <person name="Noel B."/>
            <person name="Pallavicini A."/>
            <person name="Perrotta G."/>
            <person name="Poncet V."/>
            <person name="Pot D."/>
            <person name="Priyono X."/>
            <person name="Rigoreau M."/>
            <person name="Rouard M."/>
            <person name="Rozas J."/>
            <person name="Tranchant-Dubreuil C."/>
            <person name="VanBuren R."/>
            <person name="Zhang Q."/>
            <person name="Andrade A.C."/>
            <person name="Argout X."/>
            <person name="Bertrand B."/>
            <person name="de Kochko A."/>
            <person name="Graziosi G."/>
            <person name="Henry R.J."/>
            <person name="Jayarama X."/>
            <person name="Ming R."/>
            <person name="Nagai C."/>
            <person name="Rounsley S."/>
            <person name="Sankoff D."/>
            <person name="Giuliano G."/>
            <person name="Albert V.A."/>
            <person name="Wincker P."/>
            <person name="Lashermes P."/>
        </authorList>
    </citation>
    <scope>NUCLEOTIDE SEQUENCE [LARGE SCALE GENOMIC DNA]</scope>
    <source>
        <strain evidence="3">cv. DH200-94</strain>
    </source>
</reference>
<organism evidence="2 3">
    <name type="scientific">Coffea canephora</name>
    <name type="common">Robusta coffee</name>
    <dbReference type="NCBI Taxonomy" id="49390"/>
    <lineage>
        <taxon>Eukaryota</taxon>
        <taxon>Viridiplantae</taxon>
        <taxon>Streptophyta</taxon>
        <taxon>Embryophyta</taxon>
        <taxon>Tracheophyta</taxon>
        <taxon>Spermatophyta</taxon>
        <taxon>Magnoliopsida</taxon>
        <taxon>eudicotyledons</taxon>
        <taxon>Gunneridae</taxon>
        <taxon>Pentapetalae</taxon>
        <taxon>asterids</taxon>
        <taxon>lamiids</taxon>
        <taxon>Gentianales</taxon>
        <taxon>Rubiaceae</taxon>
        <taxon>Ixoroideae</taxon>
        <taxon>Gardenieae complex</taxon>
        <taxon>Bertiereae - Coffeeae clade</taxon>
        <taxon>Coffeeae</taxon>
        <taxon>Coffea</taxon>
    </lineage>
</organism>
<dbReference type="STRING" id="49390.A0A068U8D3"/>
<dbReference type="Proteomes" id="UP000295252">
    <property type="component" value="Chromosome IX"/>
</dbReference>
<keyword evidence="1" id="KW-0812">Transmembrane</keyword>
<sequence length="324" mass="36440">MIIVDRNFNDPCLTDYETLLKNIQDLKARKQVEVPIYDFKSNSRIGYRTLEVPNCRIVIIEGVCVYASSEKLRPLVETANSHRITPSHPESIRIFIIFTIFFNYFYLSYFFTIFRILNISKIRISPRPRPICRDRCKTVLAATMTLNHELGQEGPYAPCTMWMGHLRVRLISTLNARMDDFTSQVEEFSSKLTSRLSFPPSQNLVSQAETCNDFAPTSHFISGLENGSLTRGIMPSSSSSFLSGKDAPLLEAKSNTARGQLQIMHQLDNLSSLNHENLEERAHPGSINKSSEMAYVDPAGASLILTFAIGGLGILFFKGYAPPN</sequence>
<accession>A0A068U8D3</accession>
<protein>
    <recommendedName>
        <fullName evidence="4">Phosphoribulokinase/uridine kinase domain-containing protein</fullName>
    </recommendedName>
</protein>
<evidence type="ECO:0000313" key="2">
    <source>
        <dbReference type="EMBL" id="CDP04572.1"/>
    </source>
</evidence>
<dbReference type="PhylomeDB" id="A0A068U8D3"/>
<feature type="transmembrane region" description="Helical" evidence="1">
    <location>
        <begin position="299"/>
        <end position="321"/>
    </location>
</feature>
<evidence type="ECO:0008006" key="4">
    <source>
        <dbReference type="Google" id="ProtNLM"/>
    </source>
</evidence>
<dbReference type="InParanoid" id="A0A068U8D3"/>
<evidence type="ECO:0000313" key="3">
    <source>
        <dbReference type="Proteomes" id="UP000295252"/>
    </source>
</evidence>
<keyword evidence="1" id="KW-1133">Transmembrane helix</keyword>
<proteinExistence type="predicted"/>
<gene>
    <name evidence="2" type="ORF">GSCOC_T00018532001</name>
</gene>
<dbReference type="Gramene" id="CDP04572">
    <property type="protein sequence ID" value="CDP04572"/>
    <property type="gene ID" value="GSCOC_T00018532001"/>
</dbReference>
<keyword evidence="3" id="KW-1185">Reference proteome</keyword>
<dbReference type="EMBL" id="HG739097">
    <property type="protein sequence ID" value="CDP04572.1"/>
    <property type="molecule type" value="Genomic_DNA"/>
</dbReference>
<evidence type="ECO:0000256" key="1">
    <source>
        <dbReference type="SAM" id="Phobius"/>
    </source>
</evidence>
<name>A0A068U8D3_COFCA</name>
<dbReference type="AlphaFoldDB" id="A0A068U8D3"/>
<feature type="transmembrane region" description="Helical" evidence="1">
    <location>
        <begin position="94"/>
        <end position="117"/>
    </location>
</feature>
<dbReference type="Gene3D" id="3.40.50.300">
    <property type="entry name" value="P-loop containing nucleotide triphosphate hydrolases"/>
    <property type="match status" value="1"/>
</dbReference>
<keyword evidence="1" id="KW-0472">Membrane</keyword>
<dbReference type="InterPro" id="IPR027417">
    <property type="entry name" value="P-loop_NTPase"/>
</dbReference>